<reference evidence="1" key="1">
    <citation type="submission" date="2016-01" db="EMBL/GenBank/DDBJ databases">
        <authorList>
            <person name="Peeters C."/>
        </authorList>
    </citation>
    <scope>NUCLEOTIDE SEQUENCE</scope>
    <source>
        <strain evidence="1">LMG 29322</strain>
    </source>
</reference>
<sequence>MDELDLFRIADTYTLTVAAALIVGVKPSRIRRPNRQTIRRFHLARLERKDAGADEIDDAPDAFNAALQSLTHAVERGSLPATKCYRGVDPDILIELSLIHEHKDGVEIVGEIDLSKTTVAADDLKSWLSSRGVKSGFFFPESSQTPAYLDRNHARFSPKLAAAVKVWLAMEDENLRRSRGVVAAIKSWLKSRYDELELFHEQDSTKNGVKVKAREMNNTAIEEISKVANWRPKGGAVRTPGE</sequence>
<gene>
    <name evidence="1" type="ORF">AWB79_01268</name>
</gene>
<evidence type="ECO:0000313" key="2">
    <source>
        <dbReference type="Proteomes" id="UP000054851"/>
    </source>
</evidence>
<dbReference type="EMBL" id="FCOA02000003">
    <property type="protein sequence ID" value="SAK48244.1"/>
    <property type="molecule type" value="Genomic_DNA"/>
</dbReference>
<proteinExistence type="predicted"/>
<dbReference type="STRING" id="1777140.AWB79_01268"/>
<dbReference type="AlphaFoldDB" id="A0A157ZRT0"/>
<dbReference type="RefSeq" id="WP_061166553.1">
    <property type="nucleotide sequence ID" value="NZ_FCOA02000003.1"/>
</dbReference>
<organism evidence="1 2">
    <name type="scientific">Caballeronia hypogeia</name>
    <dbReference type="NCBI Taxonomy" id="1777140"/>
    <lineage>
        <taxon>Bacteria</taxon>
        <taxon>Pseudomonadati</taxon>
        <taxon>Pseudomonadota</taxon>
        <taxon>Betaproteobacteria</taxon>
        <taxon>Burkholderiales</taxon>
        <taxon>Burkholderiaceae</taxon>
        <taxon>Caballeronia</taxon>
    </lineage>
</organism>
<accession>A0A157ZRT0</accession>
<keyword evidence="2" id="KW-1185">Reference proteome</keyword>
<comment type="caution">
    <text evidence="1">The sequence shown here is derived from an EMBL/GenBank/DDBJ whole genome shotgun (WGS) entry which is preliminary data.</text>
</comment>
<dbReference type="Proteomes" id="UP000054851">
    <property type="component" value="Unassembled WGS sequence"/>
</dbReference>
<dbReference type="OrthoDB" id="9096133at2"/>
<evidence type="ECO:0000313" key="1">
    <source>
        <dbReference type="EMBL" id="SAK48244.1"/>
    </source>
</evidence>
<name>A0A157ZRT0_9BURK</name>
<protein>
    <submittedName>
        <fullName evidence="1">Uncharacterized protein</fullName>
    </submittedName>
</protein>